<dbReference type="Proteomes" id="UP000732377">
    <property type="component" value="Unassembled WGS sequence"/>
</dbReference>
<comment type="caution">
    <text evidence="1">The sequence shown here is derived from an EMBL/GenBank/DDBJ whole genome shotgun (WGS) entry which is preliminary data.</text>
</comment>
<organism evidence="1 2">
    <name type="scientific">Symbiobacterium thermophilum</name>
    <dbReference type="NCBI Taxonomy" id="2734"/>
    <lineage>
        <taxon>Bacteria</taxon>
        <taxon>Bacillati</taxon>
        <taxon>Bacillota</taxon>
        <taxon>Clostridia</taxon>
        <taxon>Eubacteriales</taxon>
        <taxon>Symbiobacteriaceae</taxon>
        <taxon>Symbiobacterium</taxon>
    </lineage>
</organism>
<evidence type="ECO:0000313" key="2">
    <source>
        <dbReference type="Proteomes" id="UP000732377"/>
    </source>
</evidence>
<sequence>MRAVVLCRLCNSLAVAEEGRDYNPCRCGAIQARSDGRVVIVRSPAWSAPEEKPFEIRVDEWGGQRS</sequence>
<evidence type="ECO:0000313" key="1">
    <source>
        <dbReference type="EMBL" id="MBY6277258.1"/>
    </source>
</evidence>
<dbReference type="RefSeq" id="WP_273380421.1">
    <property type="nucleotide sequence ID" value="NZ_PIUK01000156.1"/>
</dbReference>
<gene>
    <name evidence="1" type="ORF">CWE10_13785</name>
</gene>
<proteinExistence type="predicted"/>
<protein>
    <submittedName>
        <fullName evidence="1">Uncharacterized protein</fullName>
    </submittedName>
</protein>
<dbReference type="AlphaFoldDB" id="A0A953IA44"/>
<name>A0A953IA44_SYMTR</name>
<dbReference type="EMBL" id="PIUK01000156">
    <property type="protein sequence ID" value="MBY6277258.1"/>
    <property type="molecule type" value="Genomic_DNA"/>
</dbReference>
<accession>A0A953IA44</accession>
<reference evidence="1" key="1">
    <citation type="submission" date="2017-11" db="EMBL/GenBank/DDBJ databases">
        <title>Three new genomes from thermophilic consortium.</title>
        <authorList>
            <person name="Quaggio R."/>
            <person name="Amgarten D."/>
            <person name="Setubal J.C."/>
        </authorList>
    </citation>
    <scope>NUCLEOTIDE SEQUENCE</scope>
    <source>
        <strain evidence="1">ZCTH01-B2</strain>
    </source>
</reference>